<dbReference type="InterPro" id="IPR007197">
    <property type="entry name" value="rSAM"/>
</dbReference>
<dbReference type="Proteomes" id="UP000189681">
    <property type="component" value="Unassembled WGS sequence"/>
</dbReference>
<organism evidence="8 9">
    <name type="scientific">Candidatus Brocadia carolinensis</name>
    <dbReference type="NCBI Taxonomy" id="1004156"/>
    <lineage>
        <taxon>Bacteria</taxon>
        <taxon>Pseudomonadati</taxon>
        <taxon>Planctomycetota</taxon>
        <taxon>Candidatus Brocadiia</taxon>
        <taxon>Candidatus Brocadiales</taxon>
        <taxon>Candidatus Brocadiaceae</taxon>
        <taxon>Candidatus Brocadia</taxon>
    </lineage>
</organism>
<dbReference type="NCBIfam" id="TIGR04167">
    <property type="entry name" value="rSAM_SeCys"/>
    <property type="match status" value="1"/>
</dbReference>
<dbReference type="Pfam" id="PF04055">
    <property type="entry name" value="Radical_SAM"/>
    <property type="match status" value="1"/>
</dbReference>
<evidence type="ECO:0000256" key="1">
    <source>
        <dbReference type="ARBA" id="ARBA00001966"/>
    </source>
</evidence>
<evidence type="ECO:0000313" key="8">
    <source>
        <dbReference type="EMBL" id="OOP55862.1"/>
    </source>
</evidence>
<evidence type="ECO:0000256" key="3">
    <source>
        <dbReference type="ARBA" id="ARBA00022723"/>
    </source>
</evidence>
<dbReference type="GO" id="GO:0046872">
    <property type="term" value="F:metal ion binding"/>
    <property type="evidence" value="ECO:0007669"/>
    <property type="project" value="UniProtKB-KW"/>
</dbReference>
<sequence length="317" mass="35591">MTFEDTLKHFGIQLRRKNLRTLQINVGKLCNQACIHCHVDAGPKRTEMMSAKTADRVLDLLANTPSIELVDFTGGAPELHPVFRHMIIRARSLGRRVMDRCNLTVLQVQGQEDLTEFFRDHGVEVIASLPCYSRENVDKQRGRGVFDKSIDALRKLNVLGFGVEGSGLRLTLVYNPDGAFLPPPQDVLESQYKKELREQFGIVFNHLHAMVNMPIKRWGEYLVHTGQAEGYRDLLINAFNPQTVDTVMCKTLVSISWDGRIYDCDFNQMLEMPVGGRLRTIWDIESFEEFNHGFIATGAHCFGCTAGAGSSCGGSLV</sequence>
<dbReference type="SFLD" id="SFLDS00029">
    <property type="entry name" value="Radical_SAM"/>
    <property type="match status" value="1"/>
</dbReference>
<feature type="domain" description="Arsenosugar biosynthesis radical SAM protein ArsS-like C-terminal" evidence="7">
    <location>
        <begin position="181"/>
        <end position="315"/>
    </location>
</feature>
<evidence type="ECO:0000256" key="5">
    <source>
        <dbReference type="ARBA" id="ARBA00023014"/>
    </source>
</evidence>
<reference evidence="8 9" key="1">
    <citation type="journal article" date="2017" name="Water Res.">
        <title>Discovery and metagenomic analysis of an anammox bacterial enrichment related to Candidatus "Brocadia caroliniensis" in a full-scale glycerol-fed nitritation-denitritation separate centrate treatment process.</title>
        <authorList>
            <person name="Park H."/>
            <person name="Brotto A.C."/>
            <person name="van Loosdrecht M.C."/>
            <person name="Chandran K."/>
        </authorList>
    </citation>
    <scope>NUCLEOTIDE SEQUENCE [LARGE SCALE GENOMIC DNA]</scope>
    <source>
        <strain evidence="8">26THWARD</strain>
    </source>
</reference>
<dbReference type="STRING" id="1004156.AYP45_12355"/>
<dbReference type="InterPro" id="IPR058240">
    <property type="entry name" value="rSAM_sf"/>
</dbReference>
<comment type="caution">
    <text evidence="8">The sequence shown here is derived from an EMBL/GenBank/DDBJ whole genome shotgun (WGS) entry which is preliminary data.</text>
</comment>
<dbReference type="InterPro" id="IPR013785">
    <property type="entry name" value="Aldolase_TIM"/>
</dbReference>
<proteinExistence type="predicted"/>
<keyword evidence="2" id="KW-0949">S-adenosyl-L-methionine</keyword>
<dbReference type="EMBL" id="AYTS01000112">
    <property type="protein sequence ID" value="OOP55862.1"/>
    <property type="molecule type" value="Genomic_DNA"/>
</dbReference>
<dbReference type="CDD" id="cd01335">
    <property type="entry name" value="Radical_SAM"/>
    <property type="match status" value="1"/>
</dbReference>
<dbReference type="PANTHER" id="PTHR43728:SF1">
    <property type="entry name" value="FE-S OXIDOREDUCTASE"/>
    <property type="match status" value="1"/>
</dbReference>
<dbReference type="GO" id="GO:0051536">
    <property type="term" value="F:iron-sulfur cluster binding"/>
    <property type="evidence" value="ECO:0007669"/>
    <property type="project" value="UniProtKB-KW"/>
</dbReference>
<keyword evidence="5" id="KW-0411">Iron-sulfur</keyword>
<dbReference type="PANTHER" id="PTHR43728">
    <property type="entry name" value="SLR0304 PROTEIN"/>
    <property type="match status" value="1"/>
</dbReference>
<dbReference type="Pfam" id="PF12345">
    <property type="entry name" value="DUF3641"/>
    <property type="match status" value="1"/>
</dbReference>
<comment type="cofactor">
    <cofactor evidence="1">
        <name>[4Fe-4S] cluster</name>
        <dbReference type="ChEBI" id="CHEBI:49883"/>
    </cofactor>
</comment>
<dbReference type="InterPro" id="IPR024521">
    <property type="entry name" value="ArsS-like_C"/>
</dbReference>
<evidence type="ECO:0000256" key="4">
    <source>
        <dbReference type="ARBA" id="ARBA00023004"/>
    </source>
</evidence>
<evidence type="ECO:0000313" key="9">
    <source>
        <dbReference type="Proteomes" id="UP000189681"/>
    </source>
</evidence>
<dbReference type="Gene3D" id="3.20.20.70">
    <property type="entry name" value="Aldolase class I"/>
    <property type="match status" value="1"/>
</dbReference>
<dbReference type="AlphaFoldDB" id="A0A1V4ARW8"/>
<protein>
    <submittedName>
        <fullName evidence="8">Radical SAM protein</fullName>
    </submittedName>
</protein>
<accession>A0A1V4ARW8</accession>
<dbReference type="InterPro" id="IPR026351">
    <property type="entry name" value="rSAM_ArsS-like"/>
</dbReference>
<dbReference type="GO" id="GO:0003824">
    <property type="term" value="F:catalytic activity"/>
    <property type="evidence" value="ECO:0007669"/>
    <property type="project" value="InterPro"/>
</dbReference>
<keyword evidence="4" id="KW-0408">Iron</keyword>
<keyword evidence="3" id="KW-0479">Metal-binding</keyword>
<dbReference type="SFLD" id="SFLDG01067">
    <property type="entry name" value="SPASM/twitch_domain_containing"/>
    <property type="match status" value="1"/>
</dbReference>
<feature type="domain" description="Radical SAM core" evidence="6">
    <location>
        <begin position="24"/>
        <end position="166"/>
    </location>
</feature>
<evidence type="ECO:0000259" key="6">
    <source>
        <dbReference type="Pfam" id="PF04055"/>
    </source>
</evidence>
<gene>
    <name evidence="8" type="ORF">AYP45_12355</name>
</gene>
<name>A0A1V4ARW8_9BACT</name>
<evidence type="ECO:0000259" key="7">
    <source>
        <dbReference type="Pfam" id="PF12345"/>
    </source>
</evidence>
<evidence type="ECO:0000256" key="2">
    <source>
        <dbReference type="ARBA" id="ARBA00022691"/>
    </source>
</evidence>
<dbReference type="SUPFAM" id="SSF102114">
    <property type="entry name" value="Radical SAM enzymes"/>
    <property type="match status" value="1"/>
</dbReference>